<protein>
    <recommendedName>
        <fullName evidence="2">Rap1a immunity protein domain-containing protein</fullName>
    </recommendedName>
</protein>
<evidence type="ECO:0000259" key="2">
    <source>
        <dbReference type="Pfam" id="PF18602"/>
    </source>
</evidence>
<evidence type="ECO:0000256" key="1">
    <source>
        <dbReference type="SAM" id="SignalP"/>
    </source>
</evidence>
<dbReference type="EMBL" id="CP046912">
    <property type="protein sequence ID" value="QGZ59806.1"/>
    <property type="molecule type" value="Genomic_DNA"/>
</dbReference>
<proteinExistence type="predicted"/>
<dbReference type="OrthoDB" id="9103924at2"/>
<dbReference type="AlphaFoldDB" id="A0A7Z2GDM4"/>
<accession>A0A7Z2GDM4</accession>
<feature type="chain" id="PRO_5031101932" description="Rap1a immunity protein domain-containing protein" evidence="1">
    <location>
        <begin position="23"/>
        <end position="138"/>
    </location>
</feature>
<dbReference type="RefSeq" id="WP_158762983.1">
    <property type="nucleotide sequence ID" value="NZ_CP046912.1"/>
</dbReference>
<feature type="domain" description="Rap1a immunity protein" evidence="2">
    <location>
        <begin position="56"/>
        <end position="137"/>
    </location>
</feature>
<sequence>MKKFALAGLLLANVLCTGSALAQTPFAQTAQPTAAQVQAPAPAQPPAPTIDQGDVFLGVCQKPENLDACLMYYAGYTNGVLVQSLIDKQRPRYCVPPNVSRKDQLATVITWMKRNLDHVLEPTAAVIYKALAGTFPCK</sequence>
<dbReference type="Proteomes" id="UP000434209">
    <property type="component" value="Chromosome 4"/>
</dbReference>
<gene>
    <name evidence="3" type="ORF">FAZ97_33150</name>
</gene>
<dbReference type="KEGG" id="pacp:FAZ97_33150"/>
<evidence type="ECO:0000313" key="3">
    <source>
        <dbReference type="EMBL" id="QGZ59806.1"/>
    </source>
</evidence>
<keyword evidence="1" id="KW-0732">Signal</keyword>
<name>A0A7Z2GDM4_9BURK</name>
<dbReference type="InterPro" id="IPR041238">
    <property type="entry name" value="Rap1a"/>
</dbReference>
<organism evidence="3 4">
    <name type="scientific">Paraburkholderia acidiphila</name>
    <dbReference type="NCBI Taxonomy" id="2571747"/>
    <lineage>
        <taxon>Bacteria</taxon>
        <taxon>Pseudomonadati</taxon>
        <taxon>Pseudomonadota</taxon>
        <taxon>Betaproteobacteria</taxon>
        <taxon>Burkholderiales</taxon>
        <taxon>Burkholderiaceae</taxon>
        <taxon>Paraburkholderia</taxon>
    </lineage>
</organism>
<feature type="signal peptide" evidence="1">
    <location>
        <begin position="1"/>
        <end position="22"/>
    </location>
</feature>
<dbReference type="Pfam" id="PF18602">
    <property type="entry name" value="Rap1a"/>
    <property type="match status" value="1"/>
</dbReference>
<evidence type="ECO:0000313" key="4">
    <source>
        <dbReference type="Proteomes" id="UP000434209"/>
    </source>
</evidence>
<keyword evidence="4" id="KW-1185">Reference proteome</keyword>
<reference evidence="3 4" key="1">
    <citation type="submission" date="2019-12" db="EMBL/GenBank/DDBJ databases">
        <title>Paraburkholderia acidiphila 7Q-K02 sp. nov and Paraburkholderia acidisoli DHF22 sp. nov., two strains isolated from forest soil.</title>
        <authorList>
            <person name="Gao Z."/>
            <person name="Qiu L."/>
        </authorList>
    </citation>
    <scope>NUCLEOTIDE SEQUENCE [LARGE SCALE GENOMIC DNA]</scope>
    <source>
        <strain evidence="3 4">7Q-K02</strain>
    </source>
</reference>